<feature type="non-terminal residue" evidence="1">
    <location>
        <position position="30"/>
    </location>
</feature>
<evidence type="ECO:0000313" key="1">
    <source>
        <dbReference type="EMBL" id="GAJ18624.1"/>
    </source>
</evidence>
<gene>
    <name evidence="1" type="ORF">S12H4_58318</name>
</gene>
<name>X1UM72_9ZZZZ</name>
<sequence length="30" mass="3674">MIESKKKESESFEHIKIKDFFYDNLPLDNK</sequence>
<organism evidence="1">
    <name type="scientific">marine sediment metagenome</name>
    <dbReference type="NCBI Taxonomy" id="412755"/>
    <lineage>
        <taxon>unclassified sequences</taxon>
        <taxon>metagenomes</taxon>
        <taxon>ecological metagenomes</taxon>
    </lineage>
</organism>
<dbReference type="EMBL" id="BARW01037854">
    <property type="protein sequence ID" value="GAJ18624.1"/>
    <property type="molecule type" value="Genomic_DNA"/>
</dbReference>
<proteinExistence type="predicted"/>
<comment type="caution">
    <text evidence="1">The sequence shown here is derived from an EMBL/GenBank/DDBJ whole genome shotgun (WGS) entry which is preliminary data.</text>
</comment>
<dbReference type="AlphaFoldDB" id="X1UM72"/>
<accession>X1UM72</accession>
<reference evidence="1" key="1">
    <citation type="journal article" date="2014" name="Front. Microbiol.">
        <title>High frequency of phylogenetically diverse reductive dehalogenase-homologous genes in deep subseafloor sedimentary metagenomes.</title>
        <authorList>
            <person name="Kawai M."/>
            <person name="Futagami T."/>
            <person name="Toyoda A."/>
            <person name="Takaki Y."/>
            <person name="Nishi S."/>
            <person name="Hori S."/>
            <person name="Arai W."/>
            <person name="Tsubouchi T."/>
            <person name="Morono Y."/>
            <person name="Uchiyama I."/>
            <person name="Ito T."/>
            <person name="Fujiyama A."/>
            <person name="Inagaki F."/>
            <person name="Takami H."/>
        </authorList>
    </citation>
    <scope>NUCLEOTIDE SEQUENCE</scope>
    <source>
        <strain evidence="1">Expedition CK06-06</strain>
    </source>
</reference>
<protein>
    <submittedName>
        <fullName evidence="1">Uncharacterized protein</fullName>
    </submittedName>
</protein>